<comment type="caution">
    <text evidence="6">The sequence shown here is derived from an EMBL/GenBank/DDBJ whole genome shotgun (WGS) entry which is preliminary data.</text>
</comment>
<protein>
    <submittedName>
        <fullName evidence="6">Cytochrome C</fullName>
    </submittedName>
</protein>
<accession>A0A3A8QK67</accession>
<dbReference type="PANTHER" id="PTHR35008">
    <property type="entry name" value="BLL4482 PROTEIN-RELATED"/>
    <property type="match status" value="1"/>
</dbReference>
<reference evidence="7" key="1">
    <citation type="submission" date="2018-09" db="EMBL/GenBank/DDBJ databases">
        <authorList>
            <person name="Livingstone P.G."/>
            <person name="Whitworth D.E."/>
        </authorList>
    </citation>
    <scope>NUCLEOTIDE SEQUENCE [LARGE SCALE GENOMIC DNA]</scope>
    <source>
        <strain evidence="7">CA051B</strain>
    </source>
</reference>
<keyword evidence="2 4" id="KW-0479">Metal-binding</keyword>
<keyword evidence="1 4" id="KW-0349">Heme</keyword>
<dbReference type="EMBL" id="RAWB01000009">
    <property type="protein sequence ID" value="RKH68218.1"/>
    <property type="molecule type" value="Genomic_DNA"/>
</dbReference>
<dbReference type="GO" id="GO:0046872">
    <property type="term" value="F:metal ion binding"/>
    <property type="evidence" value="ECO:0007669"/>
    <property type="project" value="UniProtKB-KW"/>
</dbReference>
<feature type="domain" description="Cytochrome c" evidence="5">
    <location>
        <begin position="320"/>
        <end position="398"/>
    </location>
</feature>
<evidence type="ECO:0000256" key="2">
    <source>
        <dbReference type="ARBA" id="ARBA00022723"/>
    </source>
</evidence>
<dbReference type="InterPro" id="IPR009056">
    <property type="entry name" value="Cyt_c-like_dom"/>
</dbReference>
<feature type="domain" description="Cytochrome c" evidence="5">
    <location>
        <begin position="49"/>
        <end position="149"/>
    </location>
</feature>
<evidence type="ECO:0000313" key="6">
    <source>
        <dbReference type="EMBL" id="RKH68218.1"/>
    </source>
</evidence>
<dbReference type="SUPFAM" id="SSF46626">
    <property type="entry name" value="Cytochrome c"/>
    <property type="match status" value="3"/>
</dbReference>
<dbReference type="AlphaFoldDB" id="A0A3A8QK67"/>
<dbReference type="InterPro" id="IPR051459">
    <property type="entry name" value="Cytochrome_c-type_DH"/>
</dbReference>
<proteinExistence type="predicted"/>
<dbReference type="Gene3D" id="1.10.760.10">
    <property type="entry name" value="Cytochrome c-like domain"/>
    <property type="match status" value="3"/>
</dbReference>
<dbReference type="Pfam" id="PF00034">
    <property type="entry name" value="Cytochrom_C"/>
    <property type="match status" value="1"/>
</dbReference>
<dbReference type="InterPro" id="IPR036909">
    <property type="entry name" value="Cyt_c-like_dom_sf"/>
</dbReference>
<dbReference type="GO" id="GO:0009055">
    <property type="term" value="F:electron transfer activity"/>
    <property type="evidence" value="ECO:0007669"/>
    <property type="project" value="InterPro"/>
</dbReference>
<name>A0A3A8QK67_9BACT</name>
<sequence length="402" mass="43275">MAMKVLKTLGALLALLLLAVVGMGFWGGSKVSEVVDAPLPPLVAATDPTQVEHGRAIFRAVCEDCHRQDSSGRVTGGAMKGVPSFLGKFYSANITAHREAGIGAMSDGELARAIRYGIKRDGRRVLIMGHYGLDDADLSAVMGFMRSDDALFAADPQAQPKSETGPLGKVVMAVMLGKVPLDRPASGLKAPPRGATVEYGRYLAHNVYECAGCHTPGLNPSKVDGDKAFSGGFKYSETPTSVVYSSNLTPHETGLKGWTQPQFTRAMREGITPNGYVMRPPMRRFRGMDDVEAEALFRFFESLPAIDHEIPQGSVPRVKAAQGTPEQLFTSLGCAVCHQEGAKFRAMLKQSRAKPTVEVAKWIRNPESIAPGTQMPTYSELLDETQALSLAGWVQEQAALIP</sequence>
<evidence type="ECO:0000259" key="5">
    <source>
        <dbReference type="PROSITE" id="PS51007"/>
    </source>
</evidence>
<dbReference type="PANTHER" id="PTHR35008:SF4">
    <property type="entry name" value="BLL4482 PROTEIN"/>
    <property type="match status" value="1"/>
</dbReference>
<gene>
    <name evidence="6" type="ORF">D7V93_01845</name>
</gene>
<dbReference type="PROSITE" id="PS51007">
    <property type="entry name" value="CYTC"/>
    <property type="match status" value="2"/>
</dbReference>
<keyword evidence="3 4" id="KW-0408">Iron</keyword>
<evidence type="ECO:0000313" key="7">
    <source>
        <dbReference type="Proteomes" id="UP000272888"/>
    </source>
</evidence>
<evidence type="ECO:0000256" key="4">
    <source>
        <dbReference type="PROSITE-ProRule" id="PRU00433"/>
    </source>
</evidence>
<keyword evidence="7" id="KW-1185">Reference proteome</keyword>
<evidence type="ECO:0000256" key="1">
    <source>
        <dbReference type="ARBA" id="ARBA00022617"/>
    </source>
</evidence>
<dbReference type="GO" id="GO:0020037">
    <property type="term" value="F:heme binding"/>
    <property type="evidence" value="ECO:0007669"/>
    <property type="project" value="InterPro"/>
</dbReference>
<evidence type="ECO:0000256" key="3">
    <source>
        <dbReference type="ARBA" id="ARBA00023004"/>
    </source>
</evidence>
<dbReference type="Proteomes" id="UP000272888">
    <property type="component" value="Unassembled WGS sequence"/>
</dbReference>
<organism evidence="6 7">
    <name type="scientific">Corallococcus llansteffanensis</name>
    <dbReference type="NCBI Taxonomy" id="2316731"/>
    <lineage>
        <taxon>Bacteria</taxon>
        <taxon>Pseudomonadati</taxon>
        <taxon>Myxococcota</taxon>
        <taxon>Myxococcia</taxon>
        <taxon>Myxococcales</taxon>
        <taxon>Cystobacterineae</taxon>
        <taxon>Myxococcaceae</taxon>
        <taxon>Corallococcus</taxon>
    </lineage>
</organism>